<evidence type="ECO:0000313" key="4">
    <source>
        <dbReference type="Proteomes" id="UP000316196"/>
    </source>
</evidence>
<name>A0A542ZDP1_9ACTN</name>
<organism evidence="3 4">
    <name type="scientific">Propioniferax innocua</name>
    <dbReference type="NCBI Taxonomy" id="1753"/>
    <lineage>
        <taxon>Bacteria</taxon>
        <taxon>Bacillati</taxon>
        <taxon>Actinomycetota</taxon>
        <taxon>Actinomycetes</taxon>
        <taxon>Propionibacteriales</taxon>
        <taxon>Propionibacteriaceae</taxon>
        <taxon>Propioniferax</taxon>
    </lineage>
</organism>
<dbReference type="RefSeq" id="WP_142094175.1">
    <property type="nucleotide sequence ID" value="NZ_BAAAMD010000002.1"/>
</dbReference>
<dbReference type="CDD" id="cd02440">
    <property type="entry name" value="AdoMet_MTases"/>
    <property type="match status" value="1"/>
</dbReference>
<proteinExistence type="predicted"/>
<dbReference type="GO" id="GO:0008168">
    <property type="term" value="F:methyltransferase activity"/>
    <property type="evidence" value="ECO:0007669"/>
    <property type="project" value="UniProtKB-KW"/>
</dbReference>
<comment type="caution">
    <text evidence="3">The sequence shown here is derived from an EMBL/GenBank/DDBJ whole genome shotgun (WGS) entry which is preliminary data.</text>
</comment>
<dbReference type="EMBL" id="VFOR01000002">
    <property type="protein sequence ID" value="TQL58380.1"/>
    <property type="molecule type" value="Genomic_DNA"/>
</dbReference>
<feature type="domain" description="Methyltransferase" evidence="2">
    <location>
        <begin position="52"/>
        <end position="140"/>
    </location>
</feature>
<dbReference type="OrthoDB" id="7062303at2"/>
<protein>
    <submittedName>
        <fullName evidence="3">Methyltransferase family protein</fullName>
    </submittedName>
</protein>
<dbReference type="Pfam" id="PF13649">
    <property type="entry name" value="Methyltransf_25"/>
    <property type="match status" value="1"/>
</dbReference>
<dbReference type="PANTHER" id="PTHR43861">
    <property type="entry name" value="TRANS-ACONITATE 2-METHYLTRANSFERASE-RELATED"/>
    <property type="match status" value="1"/>
</dbReference>
<evidence type="ECO:0000313" key="3">
    <source>
        <dbReference type="EMBL" id="TQL58380.1"/>
    </source>
</evidence>
<dbReference type="AlphaFoldDB" id="A0A542ZDP1"/>
<dbReference type="GO" id="GO:0032259">
    <property type="term" value="P:methylation"/>
    <property type="evidence" value="ECO:0007669"/>
    <property type="project" value="UniProtKB-KW"/>
</dbReference>
<dbReference type="Proteomes" id="UP000316196">
    <property type="component" value="Unassembled WGS sequence"/>
</dbReference>
<keyword evidence="1 3" id="KW-0808">Transferase</keyword>
<sequence length="202" mass="22114">MNMRSQWQDKIDADPEHSYRYARRFKDLAASGADIDGEARLIDAMAPRGANILDAGCGAGRIAGYLAARGHHAYGVDIDKVLIEQARADFPDAEFTVGDLADPRFGAYDVIVCAGNVMTFLHPGTRRTVLANFYDQLATGNEHASRVVIGFGANRGYDFQEFLDDAAHTGLQLQAGYSTWELHPFTPESDFLVSVLVRAEDA</sequence>
<gene>
    <name evidence="3" type="ORF">FB460_2241</name>
</gene>
<dbReference type="InterPro" id="IPR041698">
    <property type="entry name" value="Methyltransf_25"/>
</dbReference>
<evidence type="ECO:0000259" key="2">
    <source>
        <dbReference type="Pfam" id="PF13649"/>
    </source>
</evidence>
<dbReference type="Gene3D" id="3.40.50.150">
    <property type="entry name" value="Vaccinia Virus protein VP39"/>
    <property type="match status" value="1"/>
</dbReference>
<dbReference type="SUPFAM" id="SSF53335">
    <property type="entry name" value="S-adenosyl-L-methionine-dependent methyltransferases"/>
    <property type="match status" value="1"/>
</dbReference>
<evidence type="ECO:0000256" key="1">
    <source>
        <dbReference type="ARBA" id="ARBA00022679"/>
    </source>
</evidence>
<accession>A0A542ZDP1</accession>
<dbReference type="InterPro" id="IPR029063">
    <property type="entry name" value="SAM-dependent_MTases_sf"/>
</dbReference>
<keyword evidence="4" id="KW-1185">Reference proteome</keyword>
<reference evidence="3 4" key="1">
    <citation type="submission" date="2019-06" db="EMBL/GenBank/DDBJ databases">
        <title>Sequencing the genomes of 1000 actinobacteria strains.</title>
        <authorList>
            <person name="Klenk H.-P."/>
        </authorList>
    </citation>
    <scope>NUCLEOTIDE SEQUENCE [LARGE SCALE GENOMIC DNA]</scope>
    <source>
        <strain evidence="3 4">DSM 8251</strain>
    </source>
</reference>
<keyword evidence="3" id="KW-0489">Methyltransferase</keyword>